<evidence type="ECO:0000313" key="1">
    <source>
        <dbReference type="EMBL" id="HGU33887.1"/>
    </source>
</evidence>
<dbReference type="EMBL" id="DSUH01000316">
    <property type="protein sequence ID" value="HGU33887.1"/>
    <property type="molecule type" value="Genomic_DNA"/>
</dbReference>
<comment type="caution">
    <text evidence="1">The sequence shown here is derived from an EMBL/GenBank/DDBJ whole genome shotgun (WGS) entry which is preliminary data.</text>
</comment>
<gene>
    <name evidence="1" type="ORF">ENS29_13725</name>
</gene>
<accession>A0A7C4RTS7</accession>
<name>A0A7C4RTS7_9BACT</name>
<organism evidence="1">
    <name type="scientific">Desulfatirhabdium butyrativorans</name>
    <dbReference type="NCBI Taxonomy" id="340467"/>
    <lineage>
        <taxon>Bacteria</taxon>
        <taxon>Pseudomonadati</taxon>
        <taxon>Thermodesulfobacteriota</taxon>
        <taxon>Desulfobacteria</taxon>
        <taxon>Desulfobacterales</taxon>
        <taxon>Desulfatirhabdiaceae</taxon>
        <taxon>Desulfatirhabdium</taxon>
    </lineage>
</organism>
<protein>
    <submittedName>
        <fullName evidence="1">Uncharacterized protein</fullName>
    </submittedName>
</protein>
<sequence length="177" mass="20534">MKRNERLYLLAAMPDPETGRMLNLLSVSKAAAVINLYSDEISGMPADWRRVIQDVFDHSELAFWLPTHPFPTEESHPMSVDRLGILLFSRKPPKWIEDICEAAWMLNKQTHVLFVHTVWNSAWEKRVQRWSTVYHAQAFRLHPTETSIHVLQQPDPCPLPKIGLADFMNTCTRFIVV</sequence>
<proteinExistence type="predicted"/>
<reference evidence="1" key="1">
    <citation type="journal article" date="2020" name="mSystems">
        <title>Genome- and Community-Level Interaction Insights into Carbon Utilization and Element Cycling Functions of Hydrothermarchaeota in Hydrothermal Sediment.</title>
        <authorList>
            <person name="Zhou Z."/>
            <person name="Liu Y."/>
            <person name="Xu W."/>
            <person name="Pan J."/>
            <person name="Luo Z.H."/>
            <person name="Li M."/>
        </authorList>
    </citation>
    <scope>NUCLEOTIDE SEQUENCE [LARGE SCALE GENOMIC DNA]</scope>
    <source>
        <strain evidence="1">SpSt-477</strain>
    </source>
</reference>
<dbReference type="AlphaFoldDB" id="A0A7C4RTS7"/>